<gene>
    <name evidence="2" type="ORF">OM074_16260</name>
</gene>
<evidence type="ECO:0008006" key="4">
    <source>
        <dbReference type="Google" id="ProtNLM"/>
    </source>
</evidence>
<dbReference type="Proteomes" id="UP001207408">
    <property type="component" value="Unassembled WGS sequence"/>
</dbReference>
<proteinExistence type="predicted"/>
<dbReference type="RefSeq" id="WP_301201352.1">
    <property type="nucleotide sequence ID" value="NZ_JAPDPI010000040.1"/>
</dbReference>
<evidence type="ECO:0000256" key="1">
    <source>
        <dbReference type="SAM" id="SignalP"/>
    </source>
</evidence>
<organism evidence="2 3">
    <name type="scientific">Plebeiibacterium marinum</name>
    <dbReference type="NCBI Taxonomy" id="2992111"/>
    <lineage>
        <taxon>Bacteria</taxon>
        <taxon>Pseudomonadati</taxon>
        <taxon>Bacteroidota</taxon>
        <taxon>Bacteroidia</taxon>
        <taxon>Marinilabiliales</taxon>
        <taxon>Marinilabiliaceae</taxon>
        <taxon>Plebeiibacterium</taxon>
    </lineage>
</organism>
<evidence type="ECO:0000313" key="3">
    <source>
        <dbReference type="Proteomes" id="UP001207408"/>
    </source>
</evidence>
<dbReference type="AlphaFoldDB" id="A0AAE3MGA1"/>
<feature type="signal peptide" evidence="1">
    <location>
        <begin position="1"/>
        <end position="23"/>
    </location>
</feature>
<feature type="chain" id="PRO_5042293894" description="DUF1735 domain-containing protein" evidence="1">
    <location>
        <begin position="24"/>
        <end position="277"/>
    </location>
</feature>
<reference evidence="2" key="1">
    <citation type="submission" date="2022-10" db="EMBL/GenBank/DDBJ databases">
        <authorList>
            <person name="Yu W.X."/>
        </authorList>
    </citation>
    <scope>NUCLEOTIDE SEQUENCE</scope>
    <source>
        <strain evidence="2">D04</strain>
    </source>
</reference>
<sequence>MRFFRLATYASALTMFLIFSSCGDDIESTKLEMEDFNRATVKLYAYADLNLITSGYETAPEKTPILISAPYSDFNPGAPGVWTDTAFIDSNGSIEVSVPVSSRGATYTITPFDFEAIQTQEINSNNAQIQKIYSSTATTINLLPMSYEIVELNYTSKFYNNYSETVSINLFINGEFNQLTTGYEYLPSGIALTIQGSSLWSLTVSNFESTMIGTESYSKTSIIVKKGEDLKILGFDYKKLLSNGTSDSYTYFKNYIGSFSTQDQDIIIHLDDRKNFE</sequence>
<dbReference type="EMBL" id="JAPDPI010000040">
    <property type="protein sequence ID" value="MCW3807191.1"/>
    <property type="molecule type" value="Genomic_DNA"/>
</dbReference>
<evidence type="ECO:0000313" key="2">
    <source>
        <dbReference type="EMBL" id="MCW3807191.1"/>
    </source>
</evidence>
<protein>
    <recommendedName>
        <fullName evidence="4">DUF1735 domain-containing protein</fullName>
    </recommendedName>
</protein>
<dbReference type="PROSITE" id="PS51257">
    <property type="entry name" value="PROKAR_LIPOPROTEIN"/>
    <property type="match status" value="1"/>
</dbReference>
<accession>A0AAE3MGA1</accession>
<comment type="caution">
    <text evidence="2">The sequence shown here is derived from an EMBL/GenBank/DDBJ whole genome shotgun (WGS) entry which is preliminary data.</text>
</comment>
<keyword evidence="3" id="KW-1185">Reference proteome</keyword>
<name>A0AAE3MGA1_9BACT</name>
<keyword evidence="1" id="KW-0732">Signal</keyword>